<dbReference type="FunCoup" id="G7DZG5">
    <property type="interactions" value="585"/>
</dbReference>
<evidence type="ECO:0000256" key="3">
    <source>
        <dbReference type="ARBA" id="ARBA00004286"/>
    </source>
</evidence>
<dbReference type="NCBIfam" id="TIGR00583">
    <property type="entry name" value="mre11"/>
    <property type="match status" value="1"/>
</dbReference>
<evidence type="ECO:0000256" key="16">
    <source>
        <dbReference type="PIRNR" id="PIRNR000882"/>
    </source>
</evidence>
<reference evidence="21 22" key="2">
    <citation type="journal article" date="2012" name="Open Biol.">
        <title>Characteristics of nucleosomes and linker DNA regions on the genome of the basidiomycete Mixia osmundae revealed by mono- and dinucleosome mapping.</title>
        <authorList>
            <person name="Nishida H."/>
            <person name="Kondo S."/>
            <person name="Matsumoto T."/>
            <person name="Suzuki Y."/>
            <person name="Yoshikawa H."/>
            <person name="Taylor T.D."/>
            <person name="Sugiyama J."/>
        </authorList>
    </citation>
    <scope>NUCLEOTIDE SEQUENCE [LARGE SCALE GENOMIC DNA]</scope>
    <source>
        <strain evidence="22">CBS 9802 / IAM 14324 / JCM 22182 / KY 12970</strain>
    </source>
</reference>
<feature type="region of interest" description="Disordered" evidence="19">
    <location>
        <begin position="580"/>
        <end position="720"/>
    </location>
</feature>
<dbReference type="AlphaFoldDB" id="G7DZG5"/>
<evidence type="ECO:0000256" key="8">
    <source>
        <dbReference type="ARBA" id="ARBA00022759"/>
    </source>
</evidence>
<dbReference type="InterPro" id="IPR004843">
    <property type="entry name" value="Calcineurin-like_PHP"/>
</dbReference>
<dbReference type="PANTHER" id="PTHR10139">
    <property type="entry name" value="DOUBLE-STRAND BREAK REPAIR PROTEIN MRE11"/>
    <property type="match status" value="1"/>
</dbReference>
<dbReference type="GO" id="GO:0031573">
    <property type="term" value="P:mitotic intra-S DNA damage checkpoint signaling"/>
    <property type="evidence" value="ECO:0007669"/>
    <property type="project" value="TreeGrafter"/>
</dbReference>
<keyword evidence="22" id="KW-1185">Reference proteome</keyword>
<dbReference type="CDD" id="cd00840">
    <property type="entry name" value="MPP_Mre11_N"/>
    <property type="match status" value="1"/>
</dbReference>
<comment type="subcellular location">
    <subcellularLocation>
        <location evidence="3">Chromosome</location>
    </subcellularLocation>
    <subcellularLocation>
        <location evidence="2 16">Nucleus</location>
    </subcellularLocation>
</comment>
<dbReference type="GO" id="GO:0035861">
    <property type="term" value="C:site of double-strand break"/>
    <property type="evidence" value="ECO:0007669"/>
    <property type="project" value="TreeGrafter"/>
</dbReference>
<organism evidence="21 22">
    <name type="scientific">Mixia osmundae (strain CBS 9802 / IAM 14324 / JCM 22182 / KY 12970)</name>
    <dbReference type="NCBI Taxonomy" id="764103"/>
    <lineage>
        <taxon>Eukaryota</taxon>
        <taxon>Fungi</taxon>
        <taxon>Dikarya</taxon>
        <taxon>Basidiomycota</taxon>
        <taxon>Pucciniomycotina</taxon>
        <taxon>Mixiomycetes</taxon>
        <taxon>Mixiales</taxon>
        <taxon>Mixiaceae</taxon>
        <taxon>Mixia</taxon>
    </lineage>
</organism>
<dbReference type="InParanoid" id="G7DZG5"/>
<feature type="compositionally biased region" description="Basic residues" evidence="19">
    <location>
        <begin position="619"/>
        <end position="629"/>
    </location>
</feature>
<comment type="function">
    <text evidence="16">Core component of the MRN complex, which plays a central role in double-strand break (DSB) repair, DNA recombination, maintenance of telomere integrity and meiosis. The MRN complex is involved in the repair of DNA double-strand breaks (DSBs) via homologous recombination (HR), an error-free mechanism which primarily occurs during S and G2 phases. The complex (1) mediates the end resection of damaged DNA, which generates proper single-stranded DNA, a key initial steps in HR, and is (2) required for the recruitment of other repair factors and efficient activation of ATM and ATR upon DNA damage. Within the MRN complex, MRE11 possesses both single-strand endonuclease activity and double-strand-specific 3'-5' exonuclease activity. MRE11 first endonucleolytically cleaves the 5' strand at DNA DSB ends to prevent non-homologous end joining (NHEJ) and licence HR. It then generates a single-stranded DNA gap via 3' to 5' exonucleolytic degradation, which is required for single-strand invasion and recombination.</text>
</comment>
<name>G7DZG5_MIXOS</name>
<evidence type="ECO:0000256" key="19">
    <source>
        <dbReference type="SAM" id="MobiDB-lite"/>
    </source>
</evidence>
<reference evidence="21 22" key="1">
    <citation type="journal article" date="2011" name="J. Gen. Appl. Microbiol.">
        <title>Draft genome sequencing of the enigmatic basidiomycete Mixia osmundae.</title>
        <authorList>
            <person name="Nishida H."/>
            <person name="Nagatsuka Y."/>
            <person name="Sugiyama J."/>
        </authorList>
    </citation>
    <scope>NUCLEOTIDE SEQUENCE [LARGE SCALE GENOMIC DNA]</scope>
    <source>
        <strain evidence="22">CBS 9802 / IAM 14324 / JCM 22182 / KY 12970</strain>
    </source>
</reference>
<dbReference type="RefSeq" id="XP_014565562.1">
    <property type="nucleotide sequence ID" value="XM_014710076.1"/>
</dbReference>
<keyword evidence="11 16" id="KW-0269">Exonuclease</keyword>
<dbReference type="FunFam" id="3.60.21.10:FF:000011">
    <property type="entry name" value="Double-strand break repair protein"/>
    <property type="match status" value="1"/>
</dbReference>
<protein>
    <recommendedName>
        <fullName evidence="16">Double-strand break repair protein</fullName>
    </recommendedName>
</protein>
<keyword evidence="10 16" id="KW-0378">Hydrolase</keyword>
<evidence type="ECO:0000259" key="20">
    <source>
        <dbReference type="SMART" id="SM01347"/>
    </source>
</evidence>
<dbReference type="HOGENOM" id="CLU_009535_3_1_1"/>
<dbReference type="InterPro" id="IPR007281">
    <property type="entry name" value="Mre11_DNA-bd"/>
</dbReference>
<dbReference type="GO" id="GO:0030145">
    <property type="term" value="F:manganese ion binding"/>
    <property type="evidence" value="ECO:0007669"/>
    <property type="project" value="UniProtKB-UniRule"/>
</dbReference>
<dbReference type="GO" id="GO:0097552">
    <property type="term" value="P:mitochondrial double-strand break repair via homologous recombination"/>
    <property type="evidence" value="ECO:0007669"/>
    <property type="project" value="TreeGrafter"/>
</dbReference>
<keyword evidence="7" id="KW-0479">Metal-binding</keyword>
<evidence type="ECO:0000256" key="13">
    <source>
        <dbReference type="ARBA" id="ARBA00023211"/>
    </source>
</evidence>
<dbReference type="GO" id="GO:0008296">
    <property type="term" value="F:3'-5'-DNA exonuclease activity"/>
    <property type="evidence" value="ECO:0007669"/>
    <property type="project" value="InterPro"/>
</dbReference>
<dbReference type="GO" id="GO:0000014">
    <property type="term" value="F:single-stranded DNA endodeoxyribonuclease activity"/>
    <property type="evidence" value="ECO:0007669"/>
    <property type="project" value="TreeGrafter"/>
</dbReference>
<comment type="similarity">
    <text evidence="4 16 18">Belongs to the MRE11/RAD32 family.</text>
</comment>
<evidence type="ECO:0000256" key="10">
    <source>
        <dbReference type="ARBA" id="ARBA00022801"/>
    </source>
</evidence>
<feature type="compositionally biased region" description="Acidic residues" evidence="19">
    <location>
        <begin position="637"/>
        <end position="649"/>
    </location>
</feature>
<evidence type="ECO:0000256" key="2">
    <source>
        <dbReference type="ARBA" id="ARBA00004123"/>
    </source>
</evidence>
<keyword evidence="13 16" id="KW-0464">Manganese</keyword>
<keyword evidence="15 16" id="KW-0469">Meiosis</keyword>
<dbReference type="GO" id="GO:0042138">
    <property type="term" value="P:meiotic DNA double-strand break formation"/>
    <property type="evidence" value="ECO:0007669"/>
    <property type="project" value="TreeGrafter"/>
</dbReference>
<evidence type="ECO:0000256" key="14">
    <source>
        <dbReference type="ARBA" id="ARBA00023242"/>
    </source>
</evidence>
<dbReference type="GO" id="GO:0000724">
    <property type="term" value="P:double-strand break repair via homologous recombination"/>
    <property type="evidence" value="ECO:0007669"/>
    <property type="project" value="TreeGrafter"/>
</dbReference>
<feature type="compositionally biased region" description="Basic and acidic residues" evidence="19">
    <location>
        <begin position="602"/>
        <end position="613"/>
    </location>
</feature>
<dbReference type="GO" id="GO:0000723">
    <property type="term" value="P:telomere maintenance"/>
    <property type="evidence" value="ECO:0007669"/>
    <property type="project" value="TreeGrafter"/>
</dbReference>
<comment type="cofactor">
    <cofactor evidence="1 16">
        <name>Mn(2+)</name>
        <dbReference type="ChEBI" id="CHEBI:29035"/>
    </cofactor>
</comment>
<evidence type="ECO:0000313" key="21">
    <source>
        <dbReference type="EMBL" id="GAA95975.1"/>
    </source>
</evidence>
<dbReference type="GO" id="GO:0030870">
    <property type="term" value="C:Mre11 complex"/>
    <property type="evidence" value="ECO:0007669"/>
    <property type="project" value="UniProtKB-UniRule"/>
</dbReference>
<dbReference type="InterPro" id="IPR041796">
    <property type="entry name" value="Mre11_N"/>
</dbReference>
<comment type="caution">
    <text evidence="21">The sequence shown here is derived from an EMBL/GenBank/DDBJ whole genome shotgun (WGS) entry which is preliminary data.</text>
</comment>
<dbReference type="Pfam" id="PF00149">
    <property type="entry name" value="Metallophos"/>
    <property type="match status" value="1"/>
</dbReference>
<dbReference type="PANTHER" id="PTHR10139:SF1">
    <property type="entry name" value="DOUBLE-STRAND BREAK REPAIR PROTEIN MRE11"/>
    <property type="match status" value="1"/>
</dbReference>
<proteinExistence type="inferred from homology"/>
<feature type="active site" description="Proton donor" evidence="17">
    <location>
        <position position="153"/>
    </location>
</feature>
<keyword evidence="6 16" id="KW-0540">Nuclease</keyword>
<dbReference type="SMART" id="SM01347">
    <property type="entry name" value="Mre11_DNA_bind"/>
    <property type="match status" value="1"/>
</dbReference>
<dbReference type="InterPro" id="IPR029052">
    <property type="entry name" value="Metallo-depent_PP-like"/>
</dbReference>
<dbReference type="OMA" id="QNHTGHT"/>
<dbReference type="InterPro" id="IPR003701">
    <property type="entry name" value="Mre11"/>
</dbReference>
<evidence type="ECO:0000256" key="17">
    <source>
        <dbReference type="PIRSR" id="PIRSR000882-1"/>
    </source>
</evidence>
<gene>
    <name evidence="21" type="primary">Mo02633</name>
    <name evidence="21" type="ORF">E5Q_02633</name>
</gene>
<evidence type="ECO:0000256" key="6">
    <source>
        <dbReference type="ARBA" id="ARBA00022722"/>
    </source>
</evidence>
<dbReference type="Gene3D" id="3.30.110.110">
    <property type="entry name" value="Mre11, capping domain"/>
    <property type="match status" value="1"/>
</dbReference>
<keyword evidence="8 16" id="KW-0255">Endonuclease</keyword>
<dbReference type="InterPro" id="IPR038487">
    <property type="entry name" value="Mre11_capping_dom"/>
</dbReference>
<evidence type="ECO:0000256" key="5">
    <source>
        <dbReference type="ARBA" id="ARBA00022454"/>
    </source>
</evidence>
<evidence type="ECO:0000256" key="11">
    <source>
        <dbReference type="ARBA" id="ARBA00022839"/>
    </source>
</evidence>
<evidence type="ECO:0000256" key="15">
    <source>
        <dbReference type="ARBA" id="ARBA00023254"/>
    </source>
</evidence>
<dbReference type="GO" id="GO:0006303">
    <property type="term" value="P:double-strand break repair via nonhomologous end joining"/>
    <property type="evidence" value="ECO:0007669"/>
    <property type="project" value="TreeGrafter"/>
</dbReference>
<evidence type="ECO:0000256" key="7">
    <source>
        <dbReference type="ARBA" id="ARBA00022723"/>
    </source>
</evidence>
<evidence type="ECO:0000256" key="12">
    <source>
        <dbReference type="ARBA" id="ARBA00023204"/>
    </source>
</evidence>
<evidence type="ECO:0000256" key="1">
    <source>
        <dbReference type="ARBA" id="ARBA00001936"/>
    </source>
</evidence>
<feature type="compositionally biased region" description="Acidic residues" evidence="19">
    <location>
        <begin position="707"/>
        <end position="720"/>
    </location>
</feature>
<evidence type="ECO:0000256" key="18">
    <source>
        <dbReference type="RuleBase" id="RU003447"/>
    </source>
</evidence>
<feature type="region of interest" description="Disordered" evidence="19">
    <location>
        <begin position="1"/>
        <end position="28"/>
    </location>
</feature>
<keyword evidence="14 16" id="KW-0539">Nucleus</keyword>
<evidence type="ECO:0000313" key="22">
    <source>
        <dbReference type="Proteomes" id="UP000009131"/>
    </source>
</evidence>
<accession>G7DZG5</accession>
<dbReference type="STRING" id="764103.G7DZG5"/>
<dbReference type="GO" id="GO:0007095">
    <property type="term" value="P:mitotic G2 DNA damage checkpoint signaling"/>
    <property type="evidence" value="ECO:0007669"/>
    <property type="project" value="TreeGrafter"/>
</dbReference>
<keyword evidence="9 16" id="KW-0227">DNA damage</keyword>
<evidence type="ECO:0000256" key="9">
    <source>
        <dbReference type="ARBA" id="ARBA00022763"/>
    </source>
</evidence>
<dbReference type="SUPFAM" id="SSF56300">
    <property type="entry name" value="Metallo-dependent phosphatases"/>
    <property type="match status" value="1"/>
</dbReference>
<keyword evidence="5" id="KW-0158">Chromosome</keyword>
<sequence length="720" mass="79540">MSSEEPGPGLDGADERDALPAPSNTINGRSPRDCIKFLLATDNHVGAHERDPIRGMDSINSFREVVDLAVANRVDALLLAGDLFHENKPSRISLHQVMAILRERCFSRSEVNLEVISDLGLEGGAYSEAFPTVNYEDTNINVGLPVFSIHGNHDDPQGAGPEGGALSALDLLSVSGLINYFGRQELPGSTITDSQAKEQGIEIKPILLKKGKTKLCMYGVGNMRDERFHQELRAGRIRYMKPQDQAEEWFNLMLIHQNRAPRTQQSYVPENALDSDIDLVVWGHEHDSRIIPETVPGRRYFITQPGSTVSTSLIEAEAAPKTVALLSIQGKDFQIDPIVLRTVRPFKYKEISLAEVQENDEVELNSRAQITKFLKSQIQMLIAIASQEHQELNEDPNGSPVPPMLPLIRLKVDFRASSSVDEGTPDFDVPNSQRFGQEFAGKVANPKDIVQFYRSKKVAAKKSMRVVPDQPDQVGLEDVEPGARAEKVQVETFVRQYLEAQHMEILDQTHFGQAVESFIEKDDNKAISEFVGAMLKSQRKQLSANASYARDRTTEVDQIEALVEKTKAAAAASLQEFGSTAGKKKGKNAAVNDEGSDSFDSDFDRPSDGDFRKTPPAKGKTRAPAKSRAKSPALFRDEDDEDDDEEELELPSASRKPVAKGKRASPATTRKPAAKPRARKVAEPPPSAMPRARRTAATDARKRTQAEQDDDSSDIIELDD</sequence>
<dbReference type="eggNOG" id="KOG2310">
    <property type="taxonomic scope" value="Eukaryota"/>
</dbReference>
<dbReference type="EMBL" id="BABT02000069">
    <property type="protein sequence ID" value="GAA95975.1"/>
    <property type="molecule type" value="Genomic_DNA"/>
</dbReference>
<dbReference type="OrthoDB" id="30417at2759"/>
<dbReference type="PIRSF" id="PIRSF000882">
    <property type="entry name" value="DSB_repair_MRE11"/>
    <property type="match status" value="1"/>
</dbReference>
<keyword evidence="12 16" id="KW-0234">DNA repair</keyword>
<dbReference type="Proteomes" id="UP000009131">
    <property type="component" value="Unassembled WGS sequence"/>
</dbReference>
<dbReference type="Gene3D" id="3.60.21.10">
    <property type="match status" value="1"/>
</dbReference>
<feature type="domain" description="Mre11 DNA-binding" evidence="20">
    <location>
        <begin position="333"/>
        <end position="518"/>
    </location>
</feature>
<dbReference type="Pfam" id="PF04152">
    <property type="entry name" value="Mre11_DNA_bind"/>
    <property type="match status" value="1"/>
</dbReference>
<evidence type="ECO:0000256" key="4">
    <source>
        <dbReference type="ARBA" id="ARBA00009028"/>
    </source>
</evidence>